<reference evidence="1 2" key="1">
    <citation type="submission" date="2017-06" db="EMBL/GenBank/DDBJ databases">
        <authorList>
            <person name="Kim H.J."/>
            <person name="Triplett B.A."/>
        </authorList>
    </citation>
    <scope>NUCLEOTIDE SEQUENCE [LARGE SCALE GENOMIC DNA]</scope>
    <source>
        <strain evidence="1 2">DSM 19307</strain>
    </source>
</reference>
<dbReference type="RefSeq" id="WP_089356234.1">
    <property type="nucleotide sequence ID" value="NZ_FZPD01000002.1"/>
</dbReference>
<protein>
    <recommendedName>
        <fullName evidence="3">Nuclear transport factor 2 family protein</fullName>
    </recommendedName>
</protein>
<keyword evidence="2" id="KW-1185">Reference proteome</keyword>
<proteinExistence type="predicted"/>
<evidence type="ECO:0000313" key="2">
    <source>
        <dbReference type="Proteomes" id="UP000198393"/>
    </source>
</evidence>
<sequence length="149" mass="16783">MKTLLYFLAIGIAISANSQQQGKQSLAQLEESPAGSKIIWFFDAVKSGGVSDESIEKYFSPKLIEKMGADQLMGAFDNIKMNDGTLIMYQADRKKITEYKLIVKGSKSNEWMEMGFYFEDNPPYRIAGFTIDTIEGSFDSLELMYPKSN</sequence>
<gene>
    <name evidence="1" type="ORF">SAMN05421640_1505</name>
</gene>
<dbReference type="AlphaFoldDB" id="A0A239HX80"/>
<organism evidence="1 2">
    <name type="scientific">Ekhidna lutea</name>
    <dbReference type="NCBI Taxonomy" id="447679"/>
    <lineage>
        <taxon>Bacteria</taxon>
        <taxon>Pseudomonadati</taxon>
        <taxon>Bacteroidota</taxon>
        <taxon>Cytophagia</taxon>
        <taxon>Cytophagales</taxon>
        <taxon>Reichenbachiellaceae</taxon>
        <taxon>Ekhidna</taxon>
    </lineage>
</organism>
<dbReference type="EMBL" id="FZPD01000002">
    <property type="protein sequence ID" value="SNS84814.1"/>
    <property type="molecule type" value="Genomic_DNA"/>
</dbReference>
<name>A0A239HX80_EKHLU</name>
<evidence type="ECO:0000313" key="1">
    <source>
        <dbReference type="EMBL" id="SNS84814.1"/>
    </source>
</evidence>
<dbReference type="Proteomes" id="UP000198393">
    <property type="component" value="Unassembled WGS sequence"/>
</dbReference>
<accession>A0A239HX80</accession>
<evidence type="ECO:0008006" key="3">
    <source>
        <dbReference type="Google" id="ProtNLM"/>
    </source>
</evidence>
<dbReference type="OrthoDB" id="9763469at2"/>